<comment type="subcellular location">
    <subcellularLocation>
        <location evidence="1">Cell membrane</location>
        <topology evidence="1">Multi-pass membrane protein</topology>
    </subcellularLocation>
</comment>
<name>A0A6I6JZP5_9BACT</name>
<keyword evidence="10" id="KW-1185">Reference proteome</keyword>
<reference evidence="9 10" key="1">
    <citation type="submission" date="2019-11" db="EMBL/GenBank/DDBJ databases">
        <authorList>
            <person name="Zheng R.K."/>
            <person name="Sun C.M."/>
        </authorList>
    </citation>
    <scope>NUCLEOTIDE SEQUENCE [LARGE SCALE GENOMIC DNA]</scope>
    <source>
        <strain evidence="9 10">WC007</strain>
    </source>
</reference>
<dbReference type="EMBL" id="CP046401">
    <property type="protein sequence ID" value="QGY44663.1"/>
    <property type="molecule type" value="Genomic_DNA"/>
</dbReference>
<organism evidence="9 10">
    <name type="scientific">Maribellus comscasis</name>
    <dbReference type="NCBI Taxonomy" id="2681766"/>
    <lineage>
        <taxon>Bacteria</taxon>
        <taxon>Pseudomonadati</taxon>
        <taxon>Bacteroidota</taxon>
        <taxon>Bacteroidia</taxon>
        <taxon>Marinilabiliales</taxon>
        <taxon>Prolixibacteraceae</taxon>
        <taxon>Maribellus</taxon>
    </lineage>
</organism>
<dbReference type="InterPro" id="IPR050250">
    <property type="entry name" value="Macrolide_Exporter_MacB"/>
</dbReference>
<feature type="transmembrane region" description="Helical" evidence="6">
    <location>
        <begin position="404"/>
        <end position="431"/>
    </location>
</feature>
<feature type="domain" description="MacB-like periplasmic core" evidence="8">
    <location>
        <begin position="21"/>
        <end position="267"/>
    </location>
</feature>
<dbReference type="InterPro" id="IPR003838">
    <property type="entry name" value="ABC3_permease_C"/>
</dbReference>
<evidence type="ECO:0000313" key="9">
    <source>
        <dbReference type="EMBL" id="QGY44663.1"/>
    </source>
</evidence>
<evidence type="ECO:0000259" key="8">
    <source>
        <dbReference type="Pfam" id="PF12704"/>
    </source>
</evidence>
<keyword evidence="4 6" id="KW-1133">Transmembrane helix</keyword>
<feature type="domain" description="ABC3 transporter permease C-terminal" evidence="7">
    <location>
        <begin position="315"/>
        <end position="430"/>
    </location>
</feature>
<feature type="transmembrane region" description="Helical" evidence="6">
    <location>
        <begin position="763"/>
        <end position="782"/>
    </location>
</feature>
<evidence type="ECO:0000256" key="5">
    <source>
        <dbReference type="ARBA" id="ARBA00023136"/>
    </source>
</evidence>
<evidence type="ECO:0000256" key="1">
    <source>
        <dbReference type="ARBA" id="ARBA00004651"/>
    </source>
</evidence>
<keyword evidence="2" id="KW-1003">Cell membrane</keyword>
<keyword evidence="3 6" id="KW-0812">Transmembrane</keyword>
<evidence type="ECO:0000313" key="10">
    <source>
        <dbReference type="Proteomes" id="UP000428260"/>
    </source>
</evidence>
<dbReference type="Proteomes" id="UP000428260">
    <property type="component" value="Chromosome"/>
</dbReference>
<dbReference type="GO" id="GO:0005886">
    <property type="term" value="C:plasma membrane"/>
    <property type="evidence" value="ECO:0007669"/>
    <property type="project" value="UniProtKB-SubCell"/>
</dbReference>
<feature type="domain" description="ABC3 transporter permease C-terminal" evidence="7">
    <location>
        <begin position="714"/>
        <end position="827"/>
    </location>
</feature>
<dbReference type="RefSeq" id="WP_158867187.1">
    <property type="nucleotide sequence ID" value="NZ_CP046401.1"/>
</dbReference>
<feature type="transmembrane region" description="Helical" evidence="6">
    <location>
        <begin position="21"/>
        <end position="41"/>
    </location>
</feature>
<feature type="transmembrane region" description="Helical" evidence="6">
    <location>
        <begin position="794"/>
        <end position="815"/>
    </location>
</feature>
<dbReference type="Pfam" id="PF02687">
    <property type="entry name" value="FtsX"/>
    <property type="match status" value="2"/>
</dbReference>
<evidence type="ECO:0000256" key="2">
    <source>
        <dbReference type="ARBA" id="ARBA00022475"/>
    </source>
</evidence>
<evidence type="ECO:0000259" key="7">
    <source>
        <dbReference type="Pfam" id="PF02687"/>
    </source>
</evidence>
<feature type="transmembrane region" description="Helical" evidence="6">
    <location>
        <begin position="708"/>
        <end position="730"/>
    </location>
</feature>
<gene>
    <name evidence="9" type="ORF">GM418_13605</name>
</gene>
<dbReference type="GO" id="GO:0022857">
    <property type="term" value="F:transmembrane transporter activity"/>
    <property type="evidence" value="ECO:0007669"/>
    <property type="project" value="TreeGrafter"/>
</dbReference>
<evidence type="ECO:0000256" key="3">
    <source>
        <dbReference type="ARBA" id="ARBA00022692"/>
    </source>
</evidence>
<sequence length="834" mass="94235">MFRNYFLLTWRNIIRNKSFSVIKILGLAIAIAAFILIYQHLRYELSYDRFQSEANNIYRVTVEKEVENGVSYKDAYTFPALGIAARDEIPGVKNFFRLSPWANSYTVVYKDEKKNEPVSIKTDKAVFADAPFAKYFSLNFIVGGSDSLLAQPNNIYISNSVAEKYFGVEWNKKINPTGETLLVYTSNHDAAIPFKVCGIYQDMPSNSHLQYKMIMSHSSLTSYLPKEIPDHVKSTIFDTNWGNYSWYTYLVLDPTADPKTTETQLNQMVARHKNTNNLNESFFLQPVKDIHLKSQLANEASPNGSITNVYVMAGIGLLILILALVNYVNLSIAGFMERTEEIGIRQVIGSKKRQIVAQLFIEAFVFNLMAIIIGWIISKISAPAMSHITGIRFTPGLYNYAGGYLIFILFGLLLFGSVLASLYPSLMVASAKSIEKLKGHTAMTLRLRMNKYLLVFQFTVSIVLIIGTLINYKQINFMRNQDLGIDTDRIVVLEGPNAINQQINFEQTVQRLRNEVASYPSINQVSACSTVPGKVNVLSRPLFQLSRENEGAKEIREIMVDQQYFPMLDIKFTAGHNFPEAAGNKRQMVILNESAVRMLGFNSPEDAISQKVGYHWAGGIAECEVIGVVGDFHQQSLKFSKEPIGFYNELSSGDYMVKISSGLNPSQNISGSLDLLESKWQELFPDNPFNYYFLDNFFEQQYSSDKRFGSIFTLFSALGIFISCIGLFCLSVQSVAKRNKEIGIRKVNGAKISEILSMLNKDFVKWVLIACGFAIPVAWYAMNKWLENFAYKTSLSWWIFASAGLLALGIAMLTVSWQSWRAATRNPVETLRYE</sequence>
<dbReference type="PANTHER" id="PTHR30572:SF18">
    <property type="entry name" value="ABC-TYPE MACROLIDE FAMILY EXPORT SYSTEM PERMEASE COMPONENT 2"/>
    <property type="match status" value="1"/>
</dbReference>
<proteinExistence type="predicted"/>
<dbReference type="KEGG" id="mcos:GM418_13605"/>
<dbReference type="InterPro" id="IPR025857">
    <property type="entry name" value="MacB_PCD"/>
</dbReference>
<feature type="transmembrane region" description="Helical" evidence="6">
    <location>
        <begin position="452"/>
        <end position="472"/>
    </location>
</feature>
<dbReference type="PANTHER" id="PTHR30572">
    <property type="entry name" value="MEMBRANE COMPONENT OF TRANSPORTER-RELATED"/>
    <property type="match status" value="1"/>
</dbReference>
<accession>A0A6I6JZP5</accession>
<protein>
    <submittedName>
        <fullName evidence="9">FtsX-like permease family protein</fullName>
    </submittedName>
</protein>
<evidence type="ECO:0000256" key="6">
    <source>
        <dbReference type="SAM" id="Phobius"/>
    </source>
</evidence>
<dbReference type="AlphaFoldDB" id="A0A6I6JZP5"/>
<dbReference type="Pfam" id="PF12704">
    <property type="entry name" value="MacB_PCD"/>
    <property type="match status" value="1"/>
</dbReference>
<evidence type="ECO:0000256" key="4">
    <source>
        <dbReference type="ARBA" id="ARBA00022989"/>
    </source>
</evidence>
<keyword evidence="5 6" id="KW-0472">Membrane</keyword>
<feature type="transmembrane region" description="Helical" evidence="6">
    <location>
        <begin position="309"/>
        <end position="335"/>
    </location>
</feature>
<feature type="transmembrane region" description="Helical" evidence="6">
    <location>
        <begin position="355"/>
        <end position="377"/>
    </location>
</feature>